<proteinExistence type="predicted"/>
<dbReference type="AlphaFoldDB" id="A0A6H0XU96"/>
<dbReference type="Proteomes" id="UP000503462">
    <property type="component" value="Chromosome 2"/>
</dbReference>
<accession>A0A6H0XU96</accession>
<evidence type="ECO:0000313" key="1">
    <source>
        <dbReference type="EMBL" id="QIW98303.1"/>
    </source>
</evidence>
<name>A0A6H0XU96_9PEZI</name>
<evidence type="ECO:0000313" key="2">
    <source>
        <dbReference type="Proteomes" id="UP000503462"/>
    </source>
</evidence>
<protein>
    <submittedName>
        <fullName evidence="1">Uncharacterized protein</fullName>
    </submittedName>
</protein>
<dbReference type="EMBL" id="CP051140">
    <property type="protein sequence ID" value="QIW98303.1"/>
    <property type="molecule type" value="Genomic_DNA"/>
</dbReference>
<reference evidence="1 2" key="1">
    <citation type="journal article" date="2016" name="Sci. Rep.">
        <title>Peltaster fructicola genome reveals evolution from an invasive phytopathogen to an ectophytic parasite.</title>
        <authorList>
            <person name="Xu C."/>
            <person name="Chen H."/>
            <person name="Gleason M.L."/>
            <person name="Xu J.R."/>
            <person name="Liu H."/>
            <person name="Zhang R."/>
            <person name="Sun G."/>
        </authorList>
    </citation>
    <scope>NUCLEOTIDE SEQUENCE [LARGE SCALE GENOMIC DNA]</scope>
    <source>
        <strain evidence="1 2">LNHT1506</strain>
    </source>
</reference>
<sequence>MSRQSRIDFVEILGEEAFETWIASLRPHASSPDIFAAQDSDGRYTHPIHEQSQIAALVPSAKVLCPTDRVTDASWKAWTELKGAVKGYPETLMMHSVKFRALSDALRNCFFRFVNNDLVPNYSELVILCDYTTTYAITHFFLVVIGIEFVERSKLADYSSGKVRVALLSSRNLNIKLRATKVVCMDVVPSPVLYKIVEAVPTACIEVFIFSMHSHDLRLAHRYYHNKPTNGGRIVCDWYPRNFMNAFQCIGTAAAVKHPGKRNTFPHKCELCSPSDVD</sequence>
<organism evidence="1 2">
    <name type="scientific">Peltaster fructicola</name>
    <dbReference type="NCBI Taxonomy" id="286661"/>
    <lineage>
        <taxon>Eukaryota</taxon>
        <taxon>Fungi</taxon>
        <taxon>Dikarya</taxon>
        <taxon>Ascomycota</taxon>
        <taxon>Pezizomycotina</taxon>
        <taxon>Dothideomycetes</taxon>
        <taxon>Dothideomycetes incertae sedis</taxon>
        <taxon>Peltaster</taxon>
    </lineage>
</organism>
<gene>
    <name evidence="1" type="ORF">AMS68_003821</name>
</gene>
<keyword evidence="2" id="KW-1185">Reference proteome</keyword>